<accession>A0ABQ1JFJ8</accession>
<organism evidence="3 4">
    <name type="scientific">Flavobacterium suaedae</name>
    <dbReference type="NCBI Taxonomy" id="1767027"/>
    <lineage>
        <taxon>Bacteria</taxon>
        <taxon>Pseudomonadati</taxon>
        <taxon>Bacteroidota</taxon>
        <taxon>Flavobacteriia</taxon>
        <taxon>Flavobacteriales</taxon>
        <taxon>Flavobacteriaceae</taxon>
        <taxon>Flavobacterium</taxon>
    </lineage>
</organism>
<feature type="compositionally biased region" description="Basic residues" evidence="1">
    <location>
        <begin position="315"/>
        <end position="325"/>
    </location>
</feature>
<feature type="chain" id="PRO_5045125366" description="Transporter" evidence="2">
    <location>
        <begin position="22"/>
        <end position="333"/>
    </location>
</feature>
<evidence type="ECO:0000256" key="2">
    <source>
        <dbReference type="SAM" id="SignalP"/>
    </source>
</evidence>
<keyword evidence="4" id="KW-1185">Reference proteome</keyword>
<dbReference type="Proteomes" id="UP000615760">
    <property type="component" value="Unassembled WGS sequence"/>
</dbReference>
<reference evidence="4" key="1">
    <citation type="journal article" date="2019" name="Int. J. Syst. Evol. Microbiol.">
        <title>The Global Catalogue of Microorganisms (GCM) 10K type strain sequencing project: providing services to taxonomists for standard genome sequencing and annotation.</title>
        <authorList>
            <consortium name="The Broad Institute Genomics Platform"/>
            <consortium name="The Broad Institute Genome Sequencing Center for Infectious Disease"/>
            <person name="Wu L."/>
            <person name="Ma J."/>
        </authorList>
    </citation>
    <scope>NUCLEOTIDE SEQUENCE [LARGE SCALE GENOMIC DNA]</scope>
    <source>
        <strain evidence="4">CGMCC 1.15461</strain>
    </source>
</reference>
<evidence type="ECO:0000313" key="4">
    <source>
        <dbReference type="Proteomes" id="UP000615760"/>
    </source>
</evidence>
<dbReference type="Pfam" id="PF13557">
    <property type="entry name" value="Phenol_MetA_deg"/>
    <property type="match status" value="1"/>
</dbReference>
<gene>
    <name evidence="3" type="ORF">GCM10007424_04400</name>
</gene>
<dbReference type="EMBL" id="BMJE01000001">
    <property type="protein sequence ID" value="GGB67573.1"/>
    <property type="molecule type" value="Genomic_DNA"/>
</dbReference>
<comment type="caution">
    <text evidence="3">The sequence shown here is derived from an EMBL/GenBank/DDBJ whole genome shotgun (WGS) entry which is preliminary data.</text>
</comment>
<protein>
    <recommendedName>
        <fullName evidence="5">Transporter</fullName>
    </recommendedName>
</protein>
<feature type="compositionally biased region" description="Basic and acidic residues" evidence="1">
    <location>
        <begin position="291"/>
        <end position="314"/>
    </location>
</feature>
<feature type="region of interest" description="Disordered" evidence="1">
    <location>
        <begin position="290"/>
        <end position="333"/>
    </location>
</feature>
<evidence type="ECO:0008006" key="5">
    <source>
        <dbReference type="Google" id="ProtNLM"/>
    </source>
</evidence>
<evidence type="ECO:0000256" key="1">
    <source>
        <dbReference type="SAM" id="MobiDB-lite"/>
    </source>
</evidence>
<sequence length="333" mass="38509">MRYAKKIFLFAFLSCLTSTYAQYTDQINSNRPGKSMSAFAVGKSIFQVETGVYGIMEDHSILNYETKGLGIDLSVRYGAFVEELEFVVDLQYQFDQHEDLIYTKYRNDFKQAYIGAKYLLYDPDKNYNPEPNLYSWKANHKFKWHNLLPAVALYGGANLIGGNNIYTFPEDKISFKFMAITQNHFGKWVWVNNIIVDKFPTEYPSLGLISTLTRGFNERWSGFVEFQGYNSDYYSDGIGRIGAAHLLTDVLQVDASISANVKDTPSILYAGLGLSWRFDANYVDVLLPGKGSREDEYNEEQKKLKEKKEKEKEERKKKREARKQKRLDEIDED</sequence>
<dbReference type="RefSeq" id="WP_188619590.1">
    <property type="nucleotide sequence ID" value="NZ_BMJE01000001.1"/>
</dbReference>
<evidence type="ECO:0000313" key="3">
    <source>
        <dbReference type="EMBL" id="GGB67573.1"/>
    </source>
</evidence>
<dbReference type="InterPro" id="IPR025737">
    <property type="entry name" value="FApF"/>
</dbReference>
<proteinExistence type="predicted"/>
<name>A0ABQ1JFJ8_9FLAO</name>
<feature type="signal peptide" evidence="2">
    <location>
        <begin position="1"/>
        <end position="21"/>
    </location>
</feature>
<keyword evidence="2" id="KW-0732">Signal</keyword>